<comment type="caution">
    <text evidence="2">The sequence shown here is derived from an EMBL/GenBank/DDBJ whole genome shotgun (WGS) entry which is preliminary data.</text>
</comment>
<dbReference type="PANTHER" id="PTHR39337:SF1">
    <property type="entry name" value="BLR5642 PROTEIN"/>
    <property type="match status" value="1"/>
</dbReference>
<organism evidence="2 3">
    <name type="scientific">Brevibacterium sediminis</name>
    <dbReference type="NCBI Taxonomy" id="1857024"/>
    <lineage>
        <taxon>Bacteria</taxon>
        <taxon>Bacillati</taxon>
        <taxon>Actinomycetota</taxon>
        <taxon>Actinomycetes</taxon>
        <taxon>Micrococcales</taxon>
        <taxon>Brevibacteriaceae</taxon>
        <taxon>Brevibacterium</taxon>
    </lineage>
</organism>
<feature type="region of interest" description="Disordered" evidence="1">
    <location>
        <begin position="1"/>
        <end position="24"/>
    </location>
</feature>
<evidence type="ECO:0000256" key="1">
    <source>
        <dbReference type="SAM" id="MobiDB-lite"/>
    </source>
</evidence>
<evidence type="ECO:0000313" key="2">
    <source>
        <dbReference type="EMBL" id="GGC47350.1"/>
    </source>
</evidence>
<dbReference type="EMBL" id="BMJG01000016">
    <property type="protein sequence ID" value="GGC47350.1"/>
    <property type="molecule type" value="Genomic_DNA"/>
</dbReference>
<evidence type="ECO:0008006" key="4">
    <source>
        <dbReference type="Google" id="ProtNLM"/>
    </source>
</evidence>
<dbReference type="RefSeq" id="WP_181272190.1">
    <property type="nucleotide sequence ID" value="NZ_BMJG01000016.1"/>
</dbReference>
<evidence type="ECO:0000313" key="3">
    <source>
        <dbReference type="Proteomes" id="UP000632322"/>
    </source>
</evidence>
<dbReference type="InterPro" id="IPR007438">
    <property type="entry name" value="DUF488"/>
</dbReference>
<gene>
    <name evidence="2" type="ORF">GCM10010974_32060</name>
</gene>
<name>A0ABQ1MYF1_9MICO</name>
<reference evidence="3" key="1">
    <citation type="journal article" date="2019" name="Int. J. Syst. Evol. Microbiol.">
        <title>The Global Catalogue of Microorganisms (GCM) 10K type strain sequencing project: providing services to taxonomists for standard genome sequencing and annotation.</title>
        <authorList>
            <consortium name="The Broad Institute Genomics Platform"/>
            <consortium name="The Broad Institute Genome Sequencing Center for Infectious Disease"/>
            <person name="Wu L."/>
            <person name="Ma J."/>
        </authorList>
    </citation>
    <scope>NUCLEOTIDE SEQUENCE [LARGE SCALE GENOMIC DNA]</scope>
    <source>
        <strain evidence="3">CGMCC 1.15472</strain>
    </source>
</reference>
<dbReference type="PIRSF" id="PIRSF024492">
    <property type="entry name" value="UCP024492"/>
    <property type="match status" value="1"/>
</dbReference>
<protein>
    <recommendedName>
        <fullName evidence="4">DUF488 domain-containing protein</fullName>
    </recommendedName>
</protein>
<dbReference type="Proteomes" id="UP000632322">
    <property type="component" value="Unassembled WGS sequence"/>
</dbReference>
<keyword evidence="3" id="KW-1185">Reference proteome</keyword>
<sequence length="206" mass="22798">MNASWTGRVASTEAATGPAGTAKSDLPAVLTVGHSNRELNELIELLTDTGTEAVFDVRKLPGSNKYPWFNADTLETDLAEAGIELRRLEGLTGRRPVSRTVPFETNAWWQNRSFHNYADHCLSEEFHTDLDILIEWSTTQRCVLMCSEAVWWRCHRRIIADQLLARGLAVSHILGAGHVDAAKLSEGARLGDDGNLTYPAEDPLDL</sequence>
<proteinExistence type="predicted"/>
<dbReference type="InterPro" id="IPR014519">
    <property type="entry name" value="UCP024492"/>
</dbReference>
<dbReference type="Pfam" id="PF04343">
    <property type="entry name" value="DUF488"/>
    <property type="match status" value="1"/>
</dbReference>
<dbReference type="PANTHER" id="PTHR39337">
    <property type="entry name" value="BLR5642 PROTEIN"/>
    <property type="match status" value="1"/>
</dbReference>
<accession>A0ABQ1MYF1</accession>